<sequence length="330" mass="35172">MSNLEIAPAEVACGASQVAMAAAVVEVLAPREVPLGGARAIRVHRTIPQRQRSLIGAWCFVDHYGPVAARMDVPPHPHTGLQTVSWLFEGEVEHRDSGGMHAIIRPGELNLMTAGAGICHSEVSTTSGTLHGVQLWVALPDSARETGRDFAHYRPKPVSLPGAHARVFLGELAGSHSPVATFTPLLGAQIDLDGHAVLELDVDPAFEHGVLCDDGEIQLGGLSPASLSKTELGYQGPGQSILQLRNTGVGPARVLVLGGTPFCEELVMWWNFVGRSHDDIVTYRQLWQDGTDGFGDRFGAVKGYQGSVTRLPAPPLPTTRLLPRRPAGPA</sequence>
<proteinExistence type="inferred from homology"/>
<dbReference type="InterPro" id="IPR014710">
    <property type="entry name" value="RmlC-like_jellyroll"/>
</dbReference>
<gene>
    <name evidence="6" type="ORF">A5634_05010</name>
</gene>
<dbReference type="Gene3D" id="2.60.120.10">
    <property type="entry name" value="Jelly Rolls"/>
    <property type="match status" value="2"/>
</dbReference>
<feature type="binding site" evidence="2">
    <location>
        <position position="76"/>
    </location>
    <ligand>
        <name>Fe cation</name>
        <dbReference type="ChEBI" id="CHEBI:24875"/>
    </ligand>
</feature>
<feature type="binding site" evidence="2">
    <location>
        <position position="120"/>
    </location>
    <ligand>
        <name>Fe cation</name>
        <dbReference type="ChEBI" id="CHEBI:24875"/>
    </ligand>
</feature>
<dbReference type="InterPro" id="IPR011051">
    <property type="entry name" value="RmlC_Cupin_sf"/>
</dbReference>
<evidence type="ECO:0000256" key="2">
    <source>
        <dbReference type="PIRSR" id="PIRSR006232-1"/>
    </source>
</evidence>
<dbReference type="EMBL" id="LZLS01000169">
    <property type="protein sequence ID" value="OBK23829.1"/>
    <property type="molecule type" value="Genomic_DNA"/>
</dbReference>
<comment type="similarity">
    <text evidence="1 3">Belongs to the pirin family.</text>
</comment>
<dbReference type="AlphaFoldDB" id="A0A1A3NS13"/>
<feature type="binding site" evidence="2">
    <location>
        <position position="78"/>
    </location>
    <ligand>
        <name>Fe cation</name>
        <dbReference type="ChEBI" id="CHEBI:24875"/>
    </ligand>
</feature>
<evidence type="ECO:0000259" key="4">
    <source>
        <dbReference type="Pfam" id="PF02678"/>
    </source>
</evidence>
<evidence type="ECO:0000256" key="3">
    <source>
        <dbReference type="RuleBase" id="RU003457"/>
    </source>
</evidence>
<protein>
    <submittedName>
        <fullName evidence="6">Pirin</fullName>
    </submittedName>
</protein>
<name>A0A1A3NS13_MYCAS</name>
<evidence type="ECO:0000256" key="1">
    <source>
        <dbReference type="ARBA" id="ARBA00008416"/>
    </source>
</evidence>
<dbReference type="RefSeq" id="WP_065145496.1">
    <property type="nucleotide sequence ID" value="NZ_LZLS01000169.1"/>
</dbReference>
<dbReference type="GO" id="GO:0046872">
    <property type="term" value="F:metal ion binding"/>
    <property type="evidence" value="ECO:0007669"/>
    <property type="project" value="UniProtKB-KW"/>
</dbReference>
<keyword evidence="2" id="KW-0408">Iron</keyword>
<feature type="binding site" evidence="2">
    <location>
        <position position="122"/>
    </location>
    <ligand>
        <name>Fe cation</name>
        <dbReference type="ChEBI" id="CHEBI:24875"/>
    </ligand>
</feature>
<evidence type="ECO:0000313" key="7">
    <source>
        <dbReference type="Proteomes" id="UP000093928"/>
    </source>
</evidence>
<evidence type="ECO:0000313" key="6">
    <source>
        <dbReference type="EMBL" id="OBK23829.1"/>
    </source>
</evidence>
<dbReference type="Pfam" id="PF02678">
    <property type="entry name" value="Pirin"/>
    <property type="match status" value="1"/>
</dbReference>
<dbReference type="OrthoDB" id="9780903at2"/>
<dbReference type="InterPro" id="IPR008778">
    <property type="entry name" value="Pirin_C_dom"/>
</dbReference>
<comment type="caution">
    <text evidence="6">The sequence shown here is derived from an EMBL/GenBank/DDBJ whole genome shotgun (WGS) entry which is preliminary data.</text>
</comment>
<evidence type="ECO:0000259" key="5">
    <source>
        <dbReference type="Pfam" id="PF05726"/>
    </source>
</evidence>
<keyword evidence="2" id="KW-0479">Metal-binding</keyword>
<dbReference type="PANTHER" id="PTHR13903">
    <property type="entry name" value="PIRIN-RELATED"/>
    <property type="match status" value="1"/>
</dbReference>
<dbReference type="Pfam" id="PF05726">
    <property type="entry name" value="Pirin_C"/>
    <property type="match status" value="1"/>
</dbReference>
<feature type="domain" description="Pirin C-terminal" evidence="5">
    <location>
        <begin position="189"/>
        <end position="291"/>
    </location>
</feature>
<dbReference type="PIRSF" id="PIRSF006232">
    <property type="entry name" value="Pirin"/>
    <property type="match status" value="1"/>
</dbReference>
<dbReference type="InterPro" id="IPR003829">
    <property type="entry name" value="Pirin_N_dom"/>
</dbReference>
<dbReference type="SUPFAM" id="SSF51182">
    <property type="entry name" value="RmlC-like cupins"/>
    <property type="match status" value="1"/>
</dbReference>
<dbReference type="Proteomes" id="UP000093928">
    <property type="component" value="Unassembled WGS sequence"/>
</dbReference>
<organism evidence="6 7">
    <name type="scientific">Mycobacterium asiaticum</name>
    <dbReference type="NCBI Taxonomy" id="1790"/>
    <lineage>
        <taxon>Bacteria</taxon>
        <taxon>Bacillati</taxon>
        <taxon>Actinomycetota</taxon>
        <taxon>Actinomycetes</taxon>
        <taxon>Mycobacteriales</taxon>
        <taxon>Mycobacteriaceae</taxon>
        <taxon>Mycobacterium</taxon>
    </lineage>
</organism>
<dbReference type="InterPro" id="IPR012093">
    <property type="entry name" value="Pirin"/>
</dbReference>
<comment type="cofactor">
    <cofactor evidence="2">
        <name>Fe cation</name>
        <dbReference type="ChEBI" id="CHEBI:24875"/>
    </cofactor>
    <text evidence="2">Binds 1 Fe cation per subunit.</text>
</comment>
<reference evidence="6 7" key="1">
    <citation type="submission" date="2016-06" db="EMBL/GenBank/DDBJ databases">
        <authorList>
            <person name="Kjaerup R.B."/>
            <person name="Dalgaard T.S."/>
            <person name="Juul-Madsen H.R."/>
        </authorList>
    </citation>
    <scope>NUCLEOTIDE SEQUENCE [LARGE SCALE GENOMIC DNA]</scope>
    <source>
        <strain evidence="6 7">1165133.8</strain>
    </source>
</reference>
<accession>A0A1A3NS13</accession>
<feature type="domain" description="Pirin N-terminal" evidence="4">
    <location>
        <begin position="42"/>
        <end position="137"/>
    </location>
</feature>
<dbReference type="CDD" id="cd02909">
    <property type="entry name" value="cupin_pirin_N"/>
    <property type="match status" value="1"/>
</dbReference>
<dbReference type="PANTHER" id="PTHR13903:SF8">
    <property type="entry name" value="PIRIN"/>
    <property type="match status" value="1"/>
</dbReference>